<dbReference type="SMART" id="SM00072">
    <property type="entry name" value="GuKc"/>
    <property type="match status" value="1"/>
</dbReference>
<dbReference type="InterPro" id="IPR017665">
    <property type="entry name" value="Guanylate_kinase"/>
</dbReference>
<evidence type="ECO:0000256" key="2">
    <source>
        <dbReference type="ARBA" id="ARBA00012961"/>
    </source>
</evidence>
<keyword evidence="3" id="KW-0808">Transferase</keyword>
<accession>A0A8H5YRX9</accession>
<keyword evidence="4" id="KW-0547">Nucleotide-binding</keyword>
<dbReference type="SUPFAM" id="SSF52540">
    <property type="entry name" value="P-loop containing nucleoside triphosphate hydrolases"/>
    <property type="match status" value="1"/>
</dbReference>
<keyword evidence="9" id="KW-1185">Reference proteome</keyword>
<protein>
    <recommendedName>
        <fullName evidence="2">guanylate kinase</fullName>
        <ecNumber evidence="2">2.7.4.8</ecNumber>
    </recommendedName>
</protein>
<dbReference type="PANTHER" id="PTHR23117:SF13">
    <property type="entry name" value="GUANYLATE KINASE"/>
    <property type="match status" value="1"/>
</dbReference>
<dbReference type="InterPro" id="IPR008144">
    <property type="entry name" value="Guanylate_kin-like_dom"/>
</dbReference>
<feature type="domain" description="Guanylate kinase-like" evidence="7">
    <location>
        <begin position="20"/>
        <end position="201"/>
    </location>
</feature>
<dbReference type="OrthoDB" id="6334211at2759"/>
<evidence type="ECO:0000256" key="3">
    <source>
        <dbReference type="ARBA" id="ARBA00022679"/>
    </source>
</evidence>
<dbReference type="EMBL" id="JAAOAN010000182">
    <property type="protein sequence ID" value="KAF5717708.1"/>
    <property type="molecule type" value="Genomic_DNA"/>
</dbReference>
<gene>
    <name evidence="8" type="ORF">FMUND_5654</name>
</gene>
<reference evidence="8 9" key="1">
    <citation type="submission" date="2020-05" db="EMBL/GenBank/DDBJ databases">
        <title>Identification and distribution of gene clusters putatively required for synthesis of sphingolipid metabolism inhibitors in phylogenetically diverse species of the filamentous fungus Fusarium.</title>
        <authorList>
            <person name="Kim H.-S."/>
            <person name="Busman M."/>
            <person name="Brown D.W."/>
            <person name="Divon H."/>
            <person name="Uhlig S."/>
            <person name="Proctor R.H."/>
        </authorList>
    </citation>
    <scope>NUCLEOTIDE SEQUENCE [LARGE SCALE GENOMIC DNA]</scope>
    <source>
        <strain evidence="8 9">NRRL 66235</strain>
    </source>
</reference>
<dbReference type="Gene3D" id="3.40.50.300">
    <property type="entry name" value="P-loop containing nucleotide triphosphate hydrolases"/>
    <property type="match status" value="1"/>
</dbReference>
<dbReference type="EC" id="2.7.4.8" evidence="2"/>
<sequence length="203" mass="22848">MDASGSESLTYHMSTALLDTRPIIVSGPSGVGKGTLIQRLKDNHPIILSSAVSHTTRQPRPGEVEGVAYFFRTPQEFHNMKMRNEFVEHTYFSGNFYGTSKNAMAKLMKEGLAPILDIEMEGVKKIRSSDLVARYVFLKPPSLEILEARLRARGTEDEASISQRLAQAKLELEFAETGVHDIIIVNDDLDEAYRQLEDFVFQR</sequence>
<evidence type="ECO:0000256" key="1">
    <source>
        <dbReference type="ARBA" id="ARBA00005790"/>
    </source>
</evidence>
<evidence type="ECO:0000256" key="5">
    <source>
        <dbReference type="ARBA" id="ARBA00022777"/>
    </source>
</evidence>
<evidence type="ECO:0000313" key="9">
    <source>
        <dbReference type="Proteomes" id="UP000544331"/>
    </source>
</evidence>
<evidence type="ECO:0000256" key="6">
    <source>
        <dbReference type="ARBA" id="ARBA00022840"/>
    </source>
</evidence>
<evidence type="ECO:0000259" key="7">
    <source>
        <dbReference type="PROSITE" id="PS50052"/>
    </source>
</evidence>
<proteinExistence type="inferred from homology"/>
<dbReference type="InterPro" id="IPR008145">
    <property type="entry name" value="GK/Ca_channel_bsu"/>
</dbReference>
<dbReference type="GO" id="GO:0005829">
    <property type="term" value="C:cytosol"/>
    <property type="evidence" value="ECO:0007669"/>
    <property type="project" value="TreeGrafter"/>
</dbReference>
<comment type="caution">
    <text evidence="8">The sequence shown here is derived from an EMBL/GenBank/DDBJ whole genome shotgun (WGS) entry which is preliminary data.</text>
</comment>
<evidence type="ECO:0000256" key="4">
    <source>
        <dbReference type="ARBA" id="ARBA00022741"/>
    </source>
</evidence>
<dbReference type="PROSITE" id="PS00856">
    <property type="entry name" value="GUANYLATE_KINASE_1"/>
    <property type="match status" value="1"/>
</dbReference>
<keyword evidence="6" id="KW-0067">ATP-binding</keyword>
<evidence type="ECO:0000313" key="8">
    <source>
        <dbReference type="EMBL" id="KAF5717708.1"/>
    </source>
</evidence>
<dbReference type="GO" id="GO:0004385">
    <property type="term" value="F:GMP kinase activity"/>
    <property type="evidence" value="ECO:0007669"/>
    <property type="project" value="UniProtKB-EC"/>
</dbReference>
<dbReference type="Proteomes" id="UP000544331">
    <property type="component" value="Unassembled WGS sequence"/>
</dbReference>
<dbReference type="PANTHER" id="PTHR23117">
    <property type="entry name" value="GUANYLATE KINASE-RELATED"/>
    <property type="match status" value="1"/>
</dbReference>
<dbReference type="Pfam" id="PF00625">
    <property type="entry name" value="Guanylate_kin"/>
    <property type="match status" value="1"/>
</dbReference>
<dbReference type="CDD" id="cd00071">
    <property type="entry name" value="GMPK"/>
    <property type="match status" value="1"/>
</dbReference>
<keyword evidence="5 8" id="KW-0418">Kinase</keyword>
<comment type="similarity">
    <text evidence="1">Belongs to the guanylate kinase family.</text>
</comment>
<dbReference type="AlphaFoldDB" id="A0A8H5YRX9"/>
<dbReference type="PROSITE" id="PS50052">
    <property type="entry name" value="GUANYLATE_KINASE_2"/>
    <property type="match status" value="1"/>
</dbReference>
<dbReference type="NCBIfam" id="TIGR03263">
    <property type="entry name" value="guanyl_kin"/>
    <property type="match status" value="1"/>
</dbReference>
<dbReference type="GO" id="GO:0005524">
    <property type="term" value="F:ATP binding"/>
    <property type="evidence" value="ECO:0007669"/>
    <property type="project" value="UniProtKB-KW"/>
</dbReference>
<name>A0A8H5YRX9_9HYPO</name>
<dbReference type="InterPro" id="IPR020590">
    <property type="entry name" value="Guanylate_kinase_CS"/>
</dbReference>
<dbReference type="FunFam" id="3.30.63.10:FF:000002">
    <property type="entry name" value="Guanylate kinase 1"/>
    <property type="match status" value="1"/>
</dbReference>
<organism evidence="8 9">
    <name type="scientific">Fusarium mundagurra</name>
    <dbReference type="NCBI Taxonomy" id="1567541"/>
    <lineage>
        <taxon>Eukaryota</taxon>
        <taxon>Fungi</taxon>
        <taxon>Dikarya</taxon>
        <taxon>Ascomycota</taxon>
        <taxon>Pezizomycotina</taxon>
        <taxon>Sordariomycetes</taxon>
        <taxon>Hypocreomycetidae</taxon>
        <taxon>Hypocreales</taxon>
        <taxon>Nectriaceae</taxon>
        <taxon>Fusarium</taxon>
        <taxon>Fusarium fujikuroi species complex</taxon>
    </lineage>
</organism>
<dbReference type="InterPro" id="IPR027417">
    <property type="entry name" value="P-loop_NTPase"/>
</dbReference>